<feature type="region of interest" description="Disordered" evidence="7">
    <location>
        <begin position="339"/>
        <end position="407"/>
    </location>
</feature>
<feature type="compositionally biased region" description="Low complexity" evidence="7">
    <location>
        <begin position="72"/>
        <end position="84"/>
    </location>
</feature>
<feature type="compositionally biased region" description="Polar residues" evidence="7">
    <location>
        <begin position="345"/>
        <end position="356"/>
    </location>
</feature>
<dbReference type="GO" id="GO:0005815">
    <property type="term" value="C:microtubule organizing center"/>
    <property type="evidence" value="ECO:0007669"/>
    <property type="project" value="UniProtKB-SubCell"/>
</dbReference>
<dbReference type="InterPro" id="IPR019528">
    <property type="entry name" value="PACT_domain"/>
</dbReference>
<feature type="compositionally biased region" description="Polar residues" evidence="7">
    <location>
        <begin position="90"/>
        <end position="104"/>
    </location>
</feature>
<accession>A0A0J1AWS8</accession>
<feature type="region of interest" description="Disordered" evidence="7">
    <location>
        <begin position="202"/>
        <end position="225"/>
    </location>
</feature>
<evidence type="ECO:0000256" key="2">
    <source>
        <dbReference type="ARBA" id="ARBA00022490"/>
    </source>
</evidence>
<evidence type="ECO:0000259" key="8">
    <source>
        <dbReference type="Pfam" id="PF10495"/>
    </source>
</evidence>
<evidence type="ECO:0000313" key="10">
    <source>
        <dbReference type="Proteomes" id="UP000053611"/>
    </source>
</evidence>
<dbReference type="EMBL" id="KQ087250">
    <property type="protein sequence ID" value="KLT39749.1"/>
    <property type="molecule type" value="Genomic_DNA"/>
</dbReference>
<sequence>MADLLDTPSRVLKRVQQYEEMELPSLPSFQRHDLDLSDDFDVDSSRESVTDRCTTSERDQLITPLVTRRLPSTSDASSARTASTVKPLRSTVTDMATSSPQLRSMSRLDHSTLDISYDYSDTRSDTDAIVDEPATRHTYEDHSSISPRTALSTRDKEVDDTEVYPPSTTTSFISPPAGPLGMSYQTAENTPKHMNEARIPSLSTSEVSSNDVEATTPEGGESLRLPHVHYGSPHLEDKSSDLTADNLTPVPSSLPGILDSPEATPGPIRYMDYPSTAARAAATPFAPLRDVTTRYRNRRPLSPSLDRGGSSRALVDHTAQHKSSPMPVLAFDSLPSRFSPLRRTTAPQSFASSTTAKPDDASNHSDEDRRPLHLGTSVDDHIGDRSVVCDDGSSSGPGANMPSADVSMESPQHIHSMSPFAKVERHLNRMDHQLINTSDLTSSEENWQEERGRLLQVIRDAGLDAETGEYNKDLNADGTGKDVSLSELVSLRAELQDTRDQLQDAHEEMSRVKVDFSRKTEEYYHMFSEIGADYTKQIEALQDEVGQTKGEVTRLQTQLDMLRPSSAVQEDELRKQIAILGGDLSRAQEDAQIVAEALANAQARLSEAHANEQATLEQLQQAEDRADTLQSHLHSAEREVQQITQCADDLRSQLVASEKSLLEFKSRLEFAHREETSEIEDLRARLDAAQNLAEERARELTAMQARLATASRLVEQRDGQILSFEARVSSLTDEKDALREEKCLLSQRVEQLELRQRENQGVMDHERKVIQQLEEVVTTSTTEIETSQKRVAELEMFLSTAQAAQADSQAELQSLQHQLMMLSLERPEADQSRDSAVSTSADMTKSIYQAQLDEAHRHIGRLKAELERMPARHRTLEDRDARIHALTAEKEILLERLKAREMASPARYAHSMAASTPALHRAVSALRSPRTPGPLKDLSWLQTTMDDSQESVLRAELGHLQLDFDAAQAQLDKNFDALEKAGLVAIRLAEELAAARLENGQLKEEQVMQGRVNKQKDESLERGRSQNERLEAALEQVHQRLSSVRDHMTAEKERLQEHNRRLRLQLSDMRLKYEEELERLSEEAARVHEEAQEDIALVNRRNEQLRAEKDILTANLRKSEGLVSRHEAEAARLHTTVKELEEVRDSLRHEQGAAVEAQDKVRSLQATLEKTSSSLKASQESLNQLRNELRICSDELADKDHEVEALTLERQRITRELAQLGNDLAVQRRECASFGSELLLLKTQQRQSAQVYPDQLASLRDSLRAKQADLAQALQQAQDARDQCLVLQERLQRLQSRFQASGAEQRQKYKAQMRRLSAQIEYLQAMYARENSFRDALALQKKFLILCVGGMSLNEQATLRMIASMGYEVAPLPRPKRTLRSVGLAVLSLVRAK</sequence>
<feature type="region of interest" description="Disordered" evidence="7">
    <location>
        <begin position="67"/>
        <end position="104"/>
    </location>
</feature>
<gene>
    <name evidence="9" type="ORF">CC85DRAFT_288238</name>
</gene>
<evidence type="ECO:0000256" key="5">
    <source>
        <dbReference type="ARBA" id="ARBA00023212"/>
    </source>
</evidence>
<dbReference type="PANTHER" id="PTHR43941">
    <property type="entry name" value="STRUCTURAL MAINTENANCE OF CHROMOSOMES PROTEIN 2"/>
    <property type="match status" value="1"/>
</dbReference>
<dbReference type="Proteomes" id="UP000053611">
    <property type="component" value="Unassembled WGS sequence"/>
</dbReference>
<feature type="coiled-coil region" evidence="6">
    <location>
        <begin position="485"/>
        <end position="558"/>
    </location>
</feature>
<feature type="region of interest" description="Disordered" evidence="7">
    <location>
        <begin position="292"/>
        <end position="311"/>
    </location>
</feature>
<comment type="subcellular location">
    <subcellularLocation>
        <location evidence="1">Cytoplasm</location>
        <location evidence="1">Cytoskeleton</location>
        <location evidence="1">Microtubule organizing center</location>
    </subcellularLocation>
</comment>
<evidence type="ECO:0000256" key="3">
    <source>
        <dbReference type="ARBA" id="ARBA00022553"/>
    </source>
</evidence>
<feature type="compositionally biased region" description="Basic and acidic residues" evidence="7">
    <location>
        <begin position="1014"/>
        <end position="1026"/>
    </location>
</feature>
<keyword evidence="4 6" id="KW-0175">Coiled coil</keyword>
<dbReference type="Gene3D" id="1.10.287.2610">
    <property type="match status" value="1"/>
</dbReference>
<proteinExistence type="predicted"/>
<feature type="compositionally biased region" description="Basic and acidic residues" evidence="7">
    <location>
        <begin position="134"/>
        <end position="143"/>
    </location>
</feature>
<reference evidence="9 10" key="1">
    <citation type="submission" date="2015-03" db="EMBL/GenBank/DDBJ databases">
        <title>Genomics and transcriptomics of the oil-accumulating basidiomycete yeast T. oleaginosus allow insights into substrate utilization and the diverse evolutionary trajectories of mating systems in fungi.</title>
        <authorList>
            <consortium name="DOE Joint Genome Institute"/>
            <person name="Kourist R."/>
            <person name="Kracht O."/>
            <person name="Bracharz F."/>
            <person name="Lipzen A."/>
            <person name="Nolan M."/>
            <person name="Ohm R."/>
            <person name="Grigoriev I."/>
            <person name="Sun S."/>
            <person name="Heitman J."/>
            <person name="Bruck T."/>
            <person name="Nowrousian M."/>
        </authorList>
    </citation>
    <scope>NUCLEOTIDE SEQUENCE [LARGE SCALE GENOMIC DNA]</scope>
    <source>
        <strain evidence="9 10">IBC0246</strain>
    </source>
</reference>
<evidence type="ECO:0000256" key="6">
    <source>
        <dbReference type="SAM" id="Coils"/>
    </source>
</evidence>
<keyword evidence="5" id="KW-0206">Cytoskeleton</keyword>
<feature type="coiled-coil region" evidence="6">
    <location>
        <begin position="584"/>
        <end position="741"/>
    </location>
</feature>
<protein>
    <recommendedName>
        <fullName evidence="8">Pericentrin/AKAP-450 centrosomal targeting domain-containing protein</fullName>
    </recommendedName>
</protein>
<feature type="region of interest" description="Disordered" evidence="7">
    <location>
        <begin position="1007"/>
        <end position="1026"/>
    </location>
</feature>
<feature type="compositionally biased region" description="Low complexity" evidence="7">
    <location>
        <begin position="165"/>
        <end position="175"/>
    </location>
</feature>
<dbReference type="OrthoDB" id="2020852at2759"/>
<feature type="coiled-coil region" evidence="6">
    <location>
        <begin position="1256"/>
        <end position="1326"/>
    </location>
</feature>
<feature type="compositionally biased region" description="Polar residues" evidence="7">
    <location>
        <begin position="202"/>
        <end position="213"/>
    </location>
</feature>
<dbReference type="GeneID" id="28984782"/>
<evidence type="ECO:0000256" key="7">
    <source>
        <dbReference type="SAM" id="MobiDB-lite"/>
    </source>
</evidence>
<dbReference type="STRING" id="879819.A0A0J1AWS8"/>
<evidence type="ECO:0000256" key="1">
    <source>
        <dbReference type="ARBA" id="ARBA00004267"/>
    </source>
</evidence>
<keyword evidence="10" id="KW-1185">Reference proteome</keyword>
<name>A0A0J1AWS8_9TREE</name>
<feature type="compositionally biased region" description="Basic and acidic residues" evidence="7">
    <location>
        <begin position="357"/>
        <end position="371"/>
    </location>
</feature>
<dbReference type="Pfam" id="PF10495">
    <property type="entry name" value="PACT_coil_coil"/>
    <property type="match status" value="1"/>
</dbReference>
<evidence type="ECO:0000313" key="9">
    <source>
        <dbReference type="EMBL" id="KLT39749.1"/>
    </source>
</evidence>
<keyword evidence="3" id="KW-0597">Phosphoprotein</keyword>
<dbReference type="GO" id="GO:0005737">
    <property type="term" value="C:cytoplasm"/>
    <property type="evidence" value="ECO:0007669"/>
    <property type="project" value="UniProtKB-ARBA"/>
</dbReference>
<organism evidence="9 10">
    <name type="scientific">Cutaneotrichosporon oleaginosum</name>
    <dbReference type="NCBI Taxonomy" id="879819"/>
    <lineage>
        <taxon>Eukaryota</taxon>
        <taxon>Fungi</taxon>
        <taxon>Dikarya</taxon>
        <taxon>Basidiomycota</taxon>
        <taxon>Agaricomycotina</taxon>
        <taxon>Tremellomycetes</taxon>
        <taxon>Trichosporonales</taxon>
        <taxon>Trichosporonaceae</taxon>
        <taxon>Cutaneotrichosporon</taxon>
    </lineage>
</organism>
<feature type="domain" description="Pericentrin/AKAP-450 centrosomal targeting" evidence="8">
    <location>
        <begin position="1327"/>
        <end position="1393"/>
    </location>
</feature>
<feature type="compositionally biased region" description="Basic and acidic residues" evidence="7">
    <location>
        <begin position="378"/>
        <end position="388"/>
    </location>
</feature>
<dbReference type="PANTHER" id="PTHR43941:SF1">
    <property type="entry name" value="STRUCTURAL MAINTENANCE OF CHROMOSOMES PROTEIN 2"/>
    <property type="match status" value="1"/>
</dbReference>
<evidence type="ECO:0000256" key="4">
    <source>
        <dbReference type="ARBA" id="ARBA00023054"/>
    </source>
</evidence>
<keyword evidence="2" id="KW-0963">Cytoplasm</keyword>
<dbReference type="RefSeq" id="XP_018276240.1">
    <property type="nucleotide sequence ID" value="XM_018424179.1"/>
</dbReference>
<feature type="region of interest" description="Disordered" evidence="7">
    <location>
        <begin position="134"/>
        <end position="179"/>
    </location>
</feature>